<reference evidence="10 12" key="1">
    <citation type="submission" date="2019-07" db="EMBL/GenBank/DDBJ databases">
        <title>Genomes of sea-ice associated Colwellia species.</title>
        <authorList>
            <person name="Bowman J.P."/>
        </authorList>
    </citation>
    <scope>NUCLEOTIDE SEQUENCE [LARGE SCALE GENOMIC DNA]</scope>
    <source>
        <strain evidence="9 11">ACAM 607</strain>
        <strain evidence="10 12">IC036</strain>
    </source>
</reference>
<feature type="transmembrane region" description="Helical" evidence="7">
    <location>
        <begin position="552"/>
        <end position="572"/>
    </location>
</feature>
<feature type="transmembrane region" description="Helical" evidence="7">
    <location>
        <begin position="430"/>
        <end position="454"/>
    </location>
</feature>
<dbReference type="InterPro" id="IPR004680">
    <property type="entry name" value="Cit_transptr-like_dom"/>
</dbReference>
<evidence type="ECO:0000256" key="5">
    <source>
        <dbReference type="ARBA" id="ARBA00022989"/>
    </source>
</evidence>
<dbReference type="Gene3D" id="3.30.70.1450">
    <property type="entry name" value="Regulator of K+ conductance, C-terminal domain"/>
    <property type="match status" value="2"/>
</dbReference>
<evidence type="ECO:0000313" key="11">
    <source>
        <dbReference type="Proteomes" id="UP000321525"/>
    </source>
</evidence>
<evidence type="ECO:0000256" key="3">
    <source>
        <dbReference type="ARBA" id="ARBA00022692"/>
    </source>
</evidence>
<organism evidence="10 12">
    <name type="scientific">Colwellia hornerae</name>
    <dbReference type="NCBI Taxonomy" id="89402"/>
    <lineage>
        <taxon>Bacteria</taxon>
        <taxon>Pseudomonadati</taxon>
        <taxon>Pseudomonadota</taxon>
        <taxon>Gammaproteobacteria</taxon>
        <taxon>Alteromonadales</taxon>
        <taxon>Colwelliaceae</taxon>
        <taxon>Colwellia</taxon>
    </lineage>
</organism>
<dbReference type="GO" id="GO:0005886">
    <property type="term" value="C:plasma membrane"/>
    <property type="evidence" value="ECO:0007669"/>
    <property type="project" value="TreeGrafter"/>
</dbReference>
<feature type="transmembrane region" description="Helical" evidence="7">
    <location>
        <begin position="167"/>
        <end position="190"/>
    </location>
</feature>
<name>A0A5C6QAE2_9GAMM</name>
<keyword evidence="4" id="KW-0677">Repeat</keyword>
<feature type="domain" description="RCK C-terminal" evidence="8">
    <location>
        <begin position="282"/>
        <end position="368"/>
    </location>
</feature>
<comment type="caution">
    <text evidence="10">The sequence shown here is derived from an EMBL/GenBank/DDBJ whole genome shotgun (WGS) entry which is preliminary data.</text>
</comment>
<feature type="transmembrane region" description="Helical" evidence="7">
    <location>
        <begin position="136"/>
        <end position="155"/>
    </location>
</feature>
<comment type="subcellular location">
    <subcellularLocation>
        <location evidence="1">Membrane</location>
        <topology evidence="1">Multi-pass membrane protein</topology>
    </subcellularLocation>
</comment>
<sequence length="574" mass="62559">MNIDAACVLLIFISTIIGLLKFQKQPAKVFGFTFFALIISGQVSNEAVLASMSNKGLITLILLILCSLALEKTRLLRILASKVLFSSYAKTWIRLFSLTVVSSALLNNTAVVSTMLAPIRNNPYHSASRLLLPLSYAAIFGGTLTLIGTSTNLIVNSLVLNADLPTLGFFDFFPVGIFIVITCGCALWFLSKYLPETDINSTLESYYLLDAKIEPNSTLVGKTVEENALRHLDSLFLIEIIRAGQTITPVSPDQVICANDKLIFNGDVTKVNQLKQFDGLTVFAHKQGLSDDNLTEVFVRTESVLINKTLKSVGFRAKFDAAVVAMKRDGQTVTGKLGDVSIRPGDYLVLATGQDFKARNNVDKNFIVVNGVEPESKLTGKKEPFVILSFFLTVALSALGIISLFKGMLVLFAFFLLSNCLSKDEVIRRFPIQIWLIISTALMLASALINSGLLTSLETITSFSGSLSPTVALIIIFLLTVLLTELVTNNAAAALIFPIAYSIALNYGVNITPFIMAVAFGASASFISPYGYQTNLMVFSAGQYRLIDFIKIGVPISVIYCITAICSILYFFPF</sequence>
<evidence type="ECO:0000256" key="1">
    <source>
        <dbReference type="ARBA" id="ARBA00004141"/>
    </source>
</evidence>
<feature type="transmembrane region" description="Helical" evidence="7">
    <location>
        <begin position="6"/>
        <end position="22"/>
    </location>
</feature>
<keyword evidence="6 7" id="KW-0472">Membrane</keyword>
<evidence type="ECO:0000256" key="4">
    <source>
        <dbReference type="ARBA" id="ARBA00022737"/>
    </source>
</evidence>
<accession>A0A5C6QAE2</accession>
<dbReference type="PANTHER" id="PTHR43652">
    <property type="entry name" value="BASIC AMINO ACID ANTIPORTER YFCC-RELATED"/>
    <property type="match status" value="1"/>
</dbReference>
<evidence type="ECO:0000313" key="10">
    <source>
        <dbReference type="EMBL" id="TWX65713.1"/>
    </source>
</evidence>
<gene>
    <name evidence="9" type="ORF">ESZ26_14795</name>
    <name evidence="10" type="ORF">ESZ27_12060</name>
</gene>
<feature type="transmembrane region" description="Helical" evidence="7">
    <location>
        <begin position="92"/>
        <end position="116"/>
    </location>
</feature>
<dbReference type="AlphaFoldDB" id="A0A5C6QAE2"/>
<evidence type="ECO:0000313" key="12">
    <source>
        <dbReference type="Proteomes" id="UP000321917"/>
    </source>
</evidence>
<keyword evidence="11" id="KW-1185">Reference proteome</keyword>
<feature type="transmembrane region" description="Helical" evidence="7">
    <location>
        <begin position="466"/>
        <end position="484"/>
    </location>
</feature>
<dbReference type="InterPro" id="IPR036721">
    <property type="entry name" value="RCK_C_sf"/>
</dbReference>
<feature type="transmembrane region" description="Helical" evidence="7">
    <location>
        <begin position="385"/>
        <end position="418"/>
    </location>
</feature>
<dbReference type="PROSITE" id="PS51202">
    <property type="entry name" value="RCK_C"/>
    <property type="match status" value="2"/>
</dbReference>
<dbReference type="InterPro" id="IPR006037">
    <property type="entry name" value="RCK_C"/>
</dbReference>
<dbReference type="Proteomes" id="UP000321525">
    <property type="component" value="Unassembled WGS sequence"/>
</dbReference>
<dbReference type="Pfam" id="PF02080">
    <property type="entry name" value="TrkA_C"/>
    <property type="match status" value="2"/>
</dbReference>
<dbReference type="SUPFAM" id="SSF116726">
    <property type="entry name" value="TrkA C-terminal domain-like"/>
    <property type="match status" value="2"/>
</dbReference>
<evidence type="ECO:0000256" key="7">
    <source>
        <dbReference type="SAM" id="Phobius"/>
    </source>
</evidence>
<feature type="domain" description="RCK C-terminal" evidence="8">
    <location>
        <begin position="196"/>
        <end position="280"/>
    </location>
</feature>
<dbReference type="InterPro" id="IPR051679">
    <property type="entry name" value="DASS-Related_Transporters"/>
</dbReference>
<evidence type="ECO:0000256" key="6">
    <source>
        <dbReference type="ARBA" id="ARBA00023136"/>
    </source>
</evidence>
<feature type="transmembrane region" description="Helical" evidence="7">
    <location>
        <begin position="514"/>
        <end position="532"/>
    </location>
</feature>
<dbReference type="EMBL" id="VOLR01000022">
    <property type="protein sequence ID" value="TWX56743.1"/>
    <property type="molecule type" value="Genomic_DNA"/>
</dbReference>
<protein>
    <submittedName>
        <fullName evidence="10">SLC13 family permease</fullName>
    </submittedName>
</protein>
<dbReference type="GO" id="GO:0008324">
    <property type="term" value="F:monoatomic cation transmembrane transporter activity"/>
    <property type="evidence" value="ECO:0007669"/>
    <property type="project" value="InterPro"/>
</dbReference>
<keyword evidence="2" id="KW-0813">Transport</keyword>
<dbReference type="OrthoDB" id="9809303at2"/>
<dbReference type="RefSeq" id="WP_146800238.1">
    <property type="nucleotide sequence ID" value="NZ_VOLP01000021.1"/>
</dbReference>
<keyword evidence="5 7" id="KW-1133">Transmembrane helix</keyword>
<evidence type="ECO:0000259" key="8">
    <source>
        <dbReference type="PROSITE" id="PS51202"/>
    </source>
</evidence>
<dbReference type="GO" id="GO:0006813">
    <property type="term" value="P:potassium ion transport"/>
    <property type="evidence" value="ECO:0007669"/>
    <property type="project" value="InterPro"/>
</dbReference>
<keyword evidence="3 7" id="KW-0812">Transmembrane</keyword>
<proteinExistence type="predicted"/>
<evidence type="ECO:0000256" key="2">
    <source>
        <dbReference type="ARBA" id="ARBA00022448"/>
    </source>
</evidence>
<dbReference type="Pfam" id="PF03600">
    <property type="entry name" value="CitMHS"/>
    <property type="match status" value="1"/>
</dbReference>
<dbReference type="PANTHER" id="PTHR43652:SF2">
    <property type="entry name" value="BASIC AMINO ACID ANTIPORTER YFCC-RELATED"/>
    <property type="match status" value="1"/>
</dbReference>
<dbReference type="EMBL" id="VOLQ01000022">
    <property type="protein sequence ID" value="TWX65713.1"/>
    <property type="molecule type" value="Genomic_DNA"/>
</dbReference>
<feature type="transmembrane region" description="Helical" evidence="7">
    <location>
        <begin position="29"/>
        <end position="50"/>
    </location>
</feature>
<evidence type="ECO:0000313" key="9">
    <source>
        <dbReference type="EMBL" id="TWX56743.1"/>
    </source>
</evidence>
<dbReference type="Proteomes" id="UP000321917">
    <property type="component" value="Unassembled WGS sequence"/>
</dbReference>